<feature type="transmembrane region" description="Helical" evidence="6">
    <location>
        <begin position="161"/>
        <end position="183"/>
    </location>
</feature>
<dbReference type="AlphaFoldDB" id="A0A167BE86"/>
<feature type="transmembrane region" description="Helical" evidence="6">
    <location>
        <begin position="354"/>
        <end position="377"/>
    </location>
</feature>
<evidence type="ECO:0000256" key="2">
    <source>
        <dbReference type="ARBA" id="ARBA00022692"/>
    </source>
</evidence>
<evidence type="ECO:0000256" key="4">
    <source>
        <dbReference type="ARBA" id="ARBA00023136"/>
    </source>
</evidence>
<feature type="region of interest" description="Disordered" evidence="5">
    <location>
        <begin position="199"/>
        <end position="308"/>
    </location>
</feature>
<dbReference type="GO" id="GO:0005385">
    <property type="term" value="F:zinc ion transmembrane transporter activity"/>
    <property type="evidence" value="ECO:0007669"/>
    <property type="project" value="TreeGrafter"/>
</dbReference>
<proteinExistence type="predicted"/>
<keyword evidence="3 6" id="KW-1133">Transmembrane helix</keyword>
<dbReference type="STRING" id="1573173.A0A167BE86"/>
<feature type="transmembrane region" description="Helical" evidence="6">
    <location>
        <begin position="389"/>
        <end position="409"/>
    </location>
</feature>
<dbReference type="GO" id="GO:0005886">
    <property type="term" value="C:plasma membrane"/>
    <property type="evidence" value="ECO:0007669"/>
    <property type="project" value="TreeGrafter"/>
</dbReference>
<evidence type="ECO:0000256" key="6">
    <source>
        <dbReference type="SAM" id="Phobius"/>
    </source>
</evidence>
<evidence type="ECO:0000256" key="3">
    <source>
        <dbReference type="ARBA" id="ARBA00022989"/>
    </source>
</evidence>
<keyword evidence="2 6" id="KW-0812">Transmembrane</keyword>
<evidence type="ECO:0000313" key="7">
    <source>
        <dbReference type="EMBL" id="KZL81223.1"/>
    </source>
</evidence>
<feature type="transmembrane region" description="Helical" evidence="6">
    <location>
        <begin position="85"/>
        <end position="107"/>
    </location>
</feature>
<dbReference type="EMBL" id="LFIW01001723">
    <property type="protein sequence ID" value="KZL81223.1"/>
    <property type="molecule type" value="Genomic_DNA"/>
</dbReference>
<feature type="non-terminal residue" evidence="7">
    <location>
        <position position="1"/>
    </location>
</feature>
<name>A0A167BE86_COLIC</name>
<sequence>LSRMGDTEVSAVWARGLQPKTVVGFWLTCFSSSEDAVSWASIPTELLLAELSKRHGHATASAEAAGADTAKPQCGSSRKESYDTALHIGALILILALSTISCGIPLLPRRTSKGRSQSIILFYCQHFGTGVLLATSFVHLLPTAFTSLTDPCLPSVFNQGYPQMAGLVAMVAALCVVALESYLATRGAGHSHSHSHEYEYWDEEDSAQSPAGNQHAMGSMASHRHGSHRPEDINLDNMESTQGLMAGASPLPSSTPTQAKASNGLANGRDSFDDDASDIDLDVNELDLAPVDEPRRRSSPISRPKITVTPGAPQVITEEEQTKLLRQCLLLEGGILFHSIFIGMAISVATGPTFIVFLIAISFHQTFEGLALGSRIAAIQLPRSSLRPWLMVLAFGGTTPLGQLIGLIVHNLYDPMSQTGLLMVGFMNSISAGLLLFAGLVQLLAEDFLSEKSYKILQGRRRLNAYMAVVGGASLMAIVGAFA</sequence>
<evidence type="ECO:0000313" key="8">
    <source>
        <dbReference type="Proteomes" id="UP000076584"/>
    </source>
</evidence>
<dbReference type="PANTHER" id="PTHR11040">
    <property type="entry name" value="ZINC/IRON TRANSPORTER"/>
    <property type="match status" value="1"/>
</dbReference>
<feature type="transmembrane region" description="Helical" evidence="6">
    <location>
        <begin position="329"/>
        <end position="348"/>
    </location>
</feature>
<keyword evidence="8" id="KW-1185">Reference proteome</keyword>
<keyword evidence="4 6" id="KW-0472">Membrane</keyword>
<comment type="caution">
    <text evidence="7">The sequence shown here is derived from an EMBL/GenBank/DDBJ whole genome shotgun (WGS) entry which is preliminary data.</text>
</comment>
<gene>
    <name evidence="7" type="ORF">CI238_11095</name>
</gene>
<feature type="transmembrane region" description="Helical" evidence="6">
    <location>
        <begin position="421"/>
        <end position="444"/>
    </location>
</feature>
<feature type="transmembrane region" description="Helical" evidence="6">
    <location>
        <begin position="465"/>
        <end position="482"/>
    </location>
</feature>
<dbReference type="Pfam" id="PF02535">
    <property type="entry name" value="Zip"/>
    <property type="match status" value="1"/>
</dbReference>
<feature type="compositionally biased region" description="Polar residues" evidence="5">
    <location>
        <begin position="251"/>
        <end position="265"/>
    </location>
</feature>
<organism evidence="7 8">
    <name type="scientific">Colletotrichum incanum</name>
    <name type="common">Soybean anthracnose fungus</name>
    <dbReference type="NCBI Taxonomy" id="1573173"/>
    <lineage>
        <taxon>Eukaryota</taxon>
        <taxon>Fungi</taxon>
        <taxon>Dikarya</taxon>
        <taxon>Ascomycota</taxon>
        <taxon>Pezizomycotina</taxon>
        <taxon>Sordariomycetes</taxon>
        <taxon>Hypocreomycetidae</taxon>
        <taxon>Glomerellales</taxon>
        <taxon>Glomerellaceae</taxon>
        <taxon>Colletotrichum</taxon>
        <taxon>Colletotrichum spaethianum species complex</taxon>
    </lineage>
</organism>
<evidence type="ECO:0000256" key="5">
    <source>
        <dbReference type="SAM" id="MobiDB-lite"/>
    </source>
</evidence>
<dbReference type="Proteomes" id="UP000076584">
    <property type="component" value="Unassembled WGS sequence"/>
</dbReference>
<reference evidence="7 8" key="1">
    <citation type="submission" date="2015-06" db="EMBL/GenBank/DDBJ databases">
        <title>Survival trade-offs in plant roots during colonization by closely related pathogenic and mutualistic fungi.</title>
        <authorList>
            <person name="Hacquard S."/>
            <person name="Kracher B."/>
            <person name="Hiruma K."/>
            <person name="Weinman A."/>
            <person name="Muench P."/>
            <person name="Garrido Oter R."/>
            <person name="Ver Loren van Themaat E."/>
            <person name="Dallerey J.-F."/>
            <person name="Damm U."/>
            <person name="Henrissat B."/>
            <person name="Lespinet O."/>
            <person name="Thon M."/>
            <person name="Kemen E."/>
            <person name="McHardy A.C."/>
            <person name="Schulze-Lefert P."/>
            <person name="O'Connell R.J."/>
        </authorList>
    </citation>
    <scope>NUCLEOTIDE SEQUENCE [LARGE SCALE GENOMIC DNA]</scope>
    <source>
        <strain evidence="7 8">MAFF 238704</strain>
    </source>
</reference>
<feature type="transmembrane region" description="Helical" evidence="6">
    <location>
        <begin position="119"/>
        <end position="141"/>
    </location>
</feature>
<dbReference type="PANTHER" id="PTHR11040:SF60">
    <property type="entry name" value="FAMILY ZINC TRANSPORTER, PUTATIVE (AFU_ORTHOLOGUE AFUA_8G04010)-RELATED"/>
    <property type="match status" value="1"/>
</dbReference>
<accession>A0A167BE86</accession>
<comment type="subcellular location">
    <subcellularLocation>
        <location evidence="1">Membrane</location>
        <topology evidence="1">Multi-pass membrane protein</topology>
    </subcellularLocation>
</comment>
<dbReference type="InterPro" id="IPR003689">
    <property type="entry name" value="ZIP"/>
</dbReference>
<protein>
    <submittedName>
        <fullName evidence="7">Zip zinc transporter</fullName>
    </submittedName>
</protein>
<feature type="compositionally biased region" description="Acidic residues" evidence="5">
    <location>
        <begin position="272"/>
        <end position="285"/>
    </location>
</feature>
<evidence type="ECO:0000256" key="1">
    <source>
        <dbReference type="ARBA" id="ARBA00004141"/>
    </source>
</evidence>